<sequence>MASPSKEELAQAVAYRDTILTKIESNQSLTCSEKRFLLRTGSLPYKALAFPESITPAQRNRIRYSPPPDIVKANIIKVTDGQLSTPEELYAKVLRDPGSLGPEELTLIVRNMFLPGSTHEALARRRWQNKTSGSKAWNMAFNRVTTEQEAEAHRAAAREEMRPEREEEKRRDYLEKVGKLETSEERESYHARERMMAEQAGERLKEWEEYDKILEKEVKAEMKRMADEMPQGECDCCAGLQEAK</sequence>
<feature type="region of interest" description="Disordered" evidence="1">
    <location>
        <begin position="155"/>
        <end position="176"/>
    </location>
</feature>
<name>A0AAJ0B1M7_9PEZI</name>
<proteinExistence type="predicted"/>
<protein>
    <submittedName>
        <fullName evidence="2">Uncharacterized protein</fullName>
    </submittedName>
</protein>
<keyword evidence="3" id="KW-1185">Reference proteome</keyword>
<gene>
    <name evidence="2" type="ORF">QBC47DRAFT_395235</name>
</gene>
<comment type="caution">
    <text evidence="2">The sequence shown here is derived from an EMBL/GenBank/DDBJ whole genome shotgun (WGS) entry which is preliminary data.</text>
</comment>
<evidence type="ECO:0000313" key="2">
    <source>
        <dbReference type="EMBL" id="KAK1749927.1"/>
    </source>
</evidence>
<evidence type="ECO:0000313" key="3">
    <source>
        <dbReference type="Proteomes" id="UP001239445"/>
    </source>
</evidence>
<evidence type="ECO:0000256" key="1">
    <source>
        <dbReference type="SAM" id="MobiDB-lite"/>
    </source>
</evidence>
<dbReference type="Proteomes" id="UP001239445">
    <property type="component" value="Unassembled WGS sequence"/>
</dbReference>
<dbReference type="EMBL" id="MU839851">
    <property type="protein sequence ID" value="KAK1749927.1"/>
    <property type="molecule type" value="Genomic_DNA"/>
</dbReference>
<organism evidence="2 3">
    <name type="scientific">Echria macrotheca</name>
    <dbReference type="NCBI Taxonomy" id="438768"/>
    <lineage>
        <taxon>Eukaryota</taxon>
        <taxon>Fungi</taxon>
        <taxon>Dikarya</taxon>
        <taxon>Ascomycota</taxon>
        <taxon>Pezizomycotina</taxon>
        <taxon>Sordariomycetes</taxon>
        <taxon>Sordariomycetidae</taxon>
        <taxon>Sordariales</taxon>
        <taxon>Schizotheciaceae</taxon>
        <taxon>Echria</taxon>
    </lineage>
</organism>
<accession>A0AAJ0B1M7</accession>
<reference evidence="2" key="1">
    <citation type="submission" date="2023-06" db="EMBL/GenBank/DDBJ databases">
        <title>Genome-scale phylogeny and comparative genomics of the fungal order Sordariales.</title>
        <authorList>
            <consortium name="Lawrence Berkeley National Laboratory"/>
            <person name="Hensen N."/>
            <person name="Bonometti L."/>
            <person name="Westerberg I."/>
            <person name="Brannstrom I.O."/>
            <person name="Guillou S."/>
            <person name="Cros-Aarteil S."/>
            <person name="Calhoun S."/>
            <person name="Haridas S."/>
            <person name="Kuo A."/>
            <person name="Mondo S."/>
            <person name="Pangilinan J."/>
            <person name="Riley R."/>
            <person name="Labutti K."/>
            <person name="Andreopoulos B."/>
            <person name="Lipzen A."/>
            <person name="Chen C."/>
            <person name="Yanf M."/>
            <person name="Daum C."/>
            <person name="Ng V."/>
            <person name="Clum A."/>
            <person name="Steindorff A."/>
            <person name="Ohm R."/>
            <person name="Martin F."/>
            <person name="Silar P."/>
            <person name="Natvig D."/>
            <person name="Lalanne C."/>
            <person name="Gautier V."/>
            <person name="Ament-Velasquez S.L."/>
            <person name="Kruys A."/>
            <person name="Hutchinson M.I."/>
            <person name="Powell A.J."/>
            <person name="Barry K."/>
            <person name="Miller A.N."/>
            <person name="Grigoriev I.V."/>
            <person name="Debuchy R."/>
            <person name="Gladieux P."/>
            <person name="Thoren M.H."/>
            <person name="Johannesson H."/>
        </authorList>
    </citation>
    <scope>NUCLEOTIDE SEQUENCE</scope>
    <source>
        <strain evidence="2">PSN4</strain>
    </source>
</reference>
<dbReference type="AlphaFoldDB" id="A0AAJ0B1M7"/>